<dbReference type="Gene3D" id="3.40.1260.10">
    <property type="entry name" value="DsrEFH-like"/>
    <property type="match status" value="1"/>
</dbReference>
<dbReference type="Pfam" id="PF02635">
    <property type="entry name" value="DsrE"/>
    <property type="match status" value="1"/>
</dbReference>
<evidence type="ECO:0000313" key="2">
    <source>
        <dbReference type="EMBL" id="AXM95364.1"/>
    </source>
</evidence>
<dbReference type="AlphaFoldDB" id="A0AAD0QTJ3"/>
<sequence length="119" mass="12714">MAKSLLIISRQAPWNGPGAREALDITLAGGAFDLPLGMLFLDDGVFQLAPGQQPAAVEQKNLGANLQALPMFGVEDLYACQHSLARRGLAEDTLELPVEVLDDAALKALIARYDQVVTL</sequence>
<dbReference type="SUPFAM" id="SSF75169">
    <property type="entry name" value="DsrEFH-like"/>
    <property type="match status" value="1"/>
</dbReference>
<accession>A0AAD0QTJ3</accession>
<evidence type="ECO:0000256" key="1">
    <source>
        <dbReference type="ARBA" id="ARBA00005996"/>
    </source>
</evidence>
<dbReference type="PANTHER" id="PTHR38780">
    <property type="entry name" value="PROTEIN TUSC"/>
    <property type="match status" value="1"/>
</dbReference>
<dbReference type="GeneID" id="49612942"/>
<dbReference type="PANTHER" id="PTHR38780:SF1">
    <property type="entry name" value="PROTEIN TUSC"/>
    <property type="match status" value="1"/>
</dbReference>
<dbReference type="InterPro" id="IPR017462">
    <property type="entry name" value="Sulphur_relay_TusC/DsrF"/>
</dbReference>
<dbReference type="EMBL" id="CP031146">
    <property type="protein sequence ID" value="AXM95364.1"/>
    <property type="molecule type" value="Genomic_DNA"/>
</dbReference>
<reference evidence="2 3" key="1">
    <citation type="submission" date="2018-07" db="EMBL/GenBank/DDBJ databases">
        <title>Complete genome sequence of a Pseudomonas plecoglossicida strain pathogenic to the marine fish, Larimichthys crocea.</title>
        <authorList>
            <person name="Tao Z."/>
        </authorList>
    </citation>
    <scope>NUCLEOTIDE SEQUENCE [LARGE SCALE GENOMIC DNA]</scope>
    <source>
        <strain evidence="2 3">XSDHY-P</strain>
    </source>
</reference>
<evidence type="ECO:0000313" key="3">
    <source>
        <dbReference type="Proteomes" id="UP000256503"/>
    </source>
</evidence>
<organism evidence="2 3">
    <name type="scientific">Pseudomonas plecoglossicida</name>
    <dbReference type="NCBI Taxonomy" id="70775"/>
    <lineage>
        <taxon>Bacteria</taxon>
        <taxon>Pseudomonadati</taxon>
        <taxon>Pseudomonadota</taxon>
        <taxon>Gammaproteobacteria</taxon>
        <taxon>Pseudomonadales</taxon>
        <taxon>Pseudomonadaceae</taxon>
        <taxon>Pseudomonas</taxon>
    </lineage>
</organism>
<dbReference type="InterPro" id="IPR003787">
    <property type="entry name" value="Sulphur_relay_DsrE/F-like"/>
</dbReference>
<dbReference type="RefSeq" id="WP_016392709.1">
    <property type="nucleotide sequence ID" value="NZ_BSOM01000043.1"/>
</dbReference>
<dbReference type="NCBIfam" id="NF001238">
    <property type="entry name" value="PRK00211.1"/>
    <property type="match status" value="1"/>
</dbReference>
<proteinExistence type="inferred from homology"/>
<gene>
    <name evidence="2" type="ORF">DVB73_05880</name>
</gene>
<comment type="similarity">
    <text evidence="1">Belongs to the DsrF/TusC family.</text>
</comment>
<dbReference type="NCBIfam" id="TIGR03010">
    <property type="entry name" value="sulf_tusC_dsrF"/>
    <property type="match status" value="1"/>
</dbReference>
<name>A0AAD0QTJ3_PSEDL</name>
<dbReference type="Proteomes" id="UP000256503">
    <property type="component" value="Chromosome"/>
</dbReference>
<protein>
    <submittedName>
        <fullName evidence="2">Sulfurtransferase complex subunit TusC</fullName>
    </submittedName>
</protein>
<dbReference type="InterPro" id="IPR027396">
    <property type="entry name" value="DsrEFH-like"/>
</dbReference>